<feature type="region of interest" description="Disordered" evidence="1">
    <location>
        <begin position="110"/>
        <end position="154"/>
    </location>
</feature>
<reference evidence="3 4" key="1">
    <citation type="journal article" date="2016" name="Sci. Rep.">
        <title>The Dendrobium catenatum Lindl. genome sequence provides insights into polysaccharide synthase, floral development and adaptive evolution.</title>
        <authorList>
            <person name="Zhang G.Q."/>
            <person name="Xu Q."/>
            <person name="Bian C."/>
            <person name="Tsai W.C."/>
            <person name="Yeh C.M."/>
            <person name="Liu K.W."/>
            <person name="Yoshida K."/>
            <person name="Zhang L.S."/>
            <person name="Chang S.B."/>
            <person name="Chen F."/>
            <person name="Shi Y."/>
            <person name="Su Y.Y."/>
            <person name="Zhang Y.Q."/>
            <person name="Chen L.J."/>
            <person name="Yin Y."/>
            <person name="Lin M."/>
            <person name="Huang H."/>
            <person name="Deng H."/>
            <person name="Wang Z.W."/>
            <person name="Zhu S.L."/>
            <person name="Zhao X."/>
            <person name="Deng C."/>
            <person name="Niu S.C."/>
            <person name="Huang J."/>
            <person name="Wang M."/>
            <person name="Liu G.H."/>
            <person name="Yang H.J."/>
            <person name="Xiao X.J."/>
            <person name="Hsiao Y.Y."/>
            <person name="Wu W.L."/>
            <person name="Chen Y.Y."/>
            <person name="Mitsuda N."/>
            <person name="Ohme-Takagi M."/>
            <person name="Luo Y.B."/>
            <person name="Van de Peer Y."/>
            <person name="Liu Z.J."/>
        </authorList>
    </citation>
    <scope>NUCLEOTIDE SEQUENCE [LARGE SCALE GENOMIC DNA]</scope>
    <source>
        <tissue evidence="3">The whole plant</tissue>
    </source>
</reference>
<keyword evidence="2" id="KW-0732">Signal</keyword>
<feature type="signal peptide" evidence="2">
    <location>
        <begin position="1"/>
        <end position="18"/>
    </location>
</feature>
<reference evidence="3 4" key="2">
    <citation type="journal article" date="2017" name="Nature">
        <title>The Apostasia genome and the evolution of orchids.</title>
        <authorList>
            <person name="Zhang G.Q."/>
            <person name="Liu K.W."/>
            <person name="Li Z."/>
            <person name="Lohaus R."/>
            <person name="Hsiao Y.Y."/>
            <person name="Niu S.C."/>
            <person name="Wang J.Y."/>
            <person name="Lin Y.C."/>
            <person name="Xu Q."/>
            <person name="Chen L.J."/>
            <person name="Yoshida K."/>
            <person name="Fujiwara S."/>
            <person name="Wang Z.W."/>
            <person name="Zhang Y.Q."/>
            <person name="Mitsuda N."/>
            <person name="Wang M."/>
            <person name="Liu G.H."/>
            <person name="Pecoraro L."/>
            <person name="Huang H.X."/>
            <person name="Xiao X.J."/>
            <person name="Lin M."/>
            <person name="Wu X.Y."/>
            <person name="Wu W.L."/>
            <person name="Chen Y.Y."/>
            <person name="Chang S.B."/>
            <person name="Sakamoto S."/>
            <person name="Ohme-Takagi M."/>
            <person name="Yagi M."/>
            <person name="Zeng S.J."/>
            <person name="Shen C.Y."/>
            <person name="Yeh C.M."/>
            <person name="Luo Y.B."/>
            <person name="Tsai W.C."/>
            <person name="Van de Peer Y."/>
            <person name="Liu Z.J."/>
        </authorList>
    </citation>
    <scope>NUCLEOTIDE SEQUENCE [LARGE SCALE GENOMIC DNA]</scope>
    <source>
        <tissue evidence="3">The whole plant</tissue>
    </source>
</reference>
<dbReference type="EMBL" id="KZ503841">
    <property type="protein sequence ID" value="PKU61076.1"/>
    <property type="molecule type" value="Genomic_DNA"/>
</dbReference>
<sequence>MQLTSIIIKILLVVLSRASTYVTETFLLPYVASHEMGIDRNLLDLKARVGDMVFLYWQKAAIYGQTRIFDIFHYIASQTPQQPTRPRSTMIKIRLQKVYWEQMTQLFPNDEEMVSQKSDDTIPDTWDRQSLKAEEARPSHRPGKAPLPEETENF</sequence>
<proteinExistence type="predicted"/>
<name>A0A2I0VCE3_9ASPA</name>
<keyword evidence="4" id="KW-1185">Reference proteome</keyword>
<gene>
    <name evidence="3" type="primary">HVA22I</name>
    <name evidence="3" type="ORF">MA16_Dca020449</name>
</gene>
<feature type="compositionally biased region" description="Basic and acidic residues" evidence="1">
    <location>
        <begin position="117"/>
        <end position="138"/>
    </location>
</feature>
<dbReference type="Proteomes" id="UP000233837">
    <property type="component" value="Unassembled WGS sequence"/>
</dbReference>
<evidence type="ECO:0000256" key="2">
    <source>
        <dbReference type="SAM" id="SignalP"/>
    </source>
</evidence>
<dbReference type="AlphaFoldDB" id="A0A2I0VCE3"/>
<feature type="chain" id="PRO_5014129397" evidence="2">
    <location>
        <begin position="19"/>
        <end position="154"/>
    </location>
</feature>
<organism evidence="3 4">
    <name type="scientific">Dendrobium catenatum</name>
    <dbReference type="NCBI Taxonomy" id="906689"/>
    <lineage>
        <taxon>Eukaryota</taxon>
        <taxon>Viridiplantae</taxon>
        <taxon>Streptophyta</taxon>
        <taxon>Embryophyta</taxon>
        <taxon>Tracheophyta</taxon>
        <taxon>Spermatophyta</taxon>
        <taxon>Magnoliopsida</taxon>
        <taxon>Liliopsida</taxon>
        <taxon>Asparagales</taxon>
        <taxon>Orchidaceae</taxon>
        <taxon>Epidendroideae</taxon>
        <taxon>Malaxideae</taxon>
        <taxon>Dendrobiinae</taxon>
        <taxon>Dendrobium</taxon>
    </lineage>
</organism>
<evidence type="ECO:0000313" key="4">
    <source>
        <dbReference type="Proteomes" id="UP000233837"/>
    </source>
</evidence>
<protein>
    <submittedName>
        <fullName evidence="3">HVA22-like protein i</fullName>
    </submittedName>
</protein>
<accession>A0A2I0VCE3</accession>
<evidence type="ECO:0000256" key="1">
    <source>
        <dbReference type="SAM" id="MobiDB-lite"/>
    </source>
</evidence>
<evidence type="ECO:0000313" key="3">
    <source>
        <dbReference type="EMBL" id="PKU61076.1"/>
    </source>
</evidence>